<evidence type="ECO:0000313" key="10">
    <source>
        <dbReference type="EMBL" id="GBG30042.1"/>
    </source>
</evidence>
<dbReference type="GO" id="GO:0008270">
    <property type="term" value="F:zinc ion binding"/>
    <property type="evidence" value="ECO:0007669"/>
    <property type="project" value="InterPro"/>
</dbReference>
<reference evidence="10 11" key="1">
    <citation type="submission" date="2017-12" db="EMBL/GenBank/DDBJ databases">
        <title>Sequencing, de novo assembly and annotation of complete genome of a new Thraustochytrid species, strain FCC1311.</title>
        <authorList>
            <person name="Sedici K."/>
            <person name="Godart F."/>
            <person name="Aiese Cigliano R."/>
            <person name="Sanseverino W."/>
            <person name="Barakat M."/>
            <person name="Ortet P."/>
            <person name="Marechal E."/>
            <person name="Cagnac O."/>
            <person name="Amato A."/>
        </authorList>
    </citation>
    <scope>NUCLEOTIDE SEQUENCE [LARGE SCALE GENOMIC DNA]</scope>
</reference>
<evidence type="ECO:0000259" key="9">
    <source>
        <dbReference type="PROSITE" id="PS52035"/>
    </source>
</evidence>
<dbReference type="InParanoid" id="A0A2R5GGM6"/>
<keyword evidence="4" id="KW-0378">Hydrolase</keyword>
<evidence type="ECO:0000256" key="2">
    <source>
        <dbReference type="ARBA" id="ARBA00005988"/>
    </source>
</evidence>
<dbReference type="GO" id="GO:0005615">
    <property type="term" value="C:extracellular space"/>
    <property type="evidence" value="ECO:0007669"/>
    <property type="project" value="TreeGrafter"/>
</dbReference>
<evidence type="ECO:0000256" key="3">
    <source>
        <dbReference type="ARBA" id="ARBA00022670"/>
    </source>
</evidence>
<keyword evidence="8" id="KW-1133">Transmembrane helix</keyword>
<keyword evidence="6" id="KW-0482">Metalloprotease</keyword>
<keyword evidence="8" id="KW-0472">Membrane</keyword>
<keyword evidence="3" id="KW-0645">Protease</keyword>
<keyword evidence="10" id="KW-0121">Carboxypeptidase</keyword>
<keyword evidence="11" id="KW-1185">Reference proteome</keyword>
<evidence type="ECO:0000256" key="8">
    <source>
        <dbReference type="SAM" id="Phobius"/>
    </source>
</evidence>
<dbReference type="Pfam" id="PF00246">
    <property type="entry name" value="Peptidase_M14"/>
    <property type="match status" value="1"/>
</dbReference>
<dbReference type="PANTHER" id="PTHR11705:SF143">
    <property type="entry name" value="SLL0236 PROTEIN"/>
    <property type="match status" value="1"/>
</dbReference>
<evidence type="ECO:0000256" key="7">
    <source>
        <dbReference type="PROSITE-ProRule" id="PRU01379"/>
    </source>
</evidence>
<evidence type="ECO:0000256" key="1">
    <source>
        <dbReference type="ARBA" id="ARBA00001947"/>
    </source>
</evidence>
<dbReference type="PRINTS" id="PR00765">
    <property type="entry name" value="CRBOXYPTASEA"/>
</dbReference>
<comment type="cofactor">
    <cofactor evidence="1">
        <name>Zn(2+)</name>
        <dbReference type="ChEBI" id="CHEBI:29105"/>
    </cofactor>
</comment>
<organism evidence="10 11">
    <name type="scientific">Hondaea fermentalgiana</name>
    <dbReference type="NCBI Taxonomy" id="2315210"/>
    <lineage>
        <taxon>Eukaryota</taxon>
        <taxon>Sar</taxon>
        <taxon>Stramenopiles</taxon>
        <taxon>Bigyra</taxon>
        <taxon>Labyrinthulomycetes</taxon>
        <taxon>Thraustochytrida</taxon>
        <taxon>Thraustochytriidae</taxon>
        <taxon>Hondaea</taxon>
    </lineage>
</organism>
<proteinExistence type="inferred from homology"/>
<dbReference type="Proteomes" id="UP000241890">
    <property type="component" value="Unassembled WGS sequence"/>
</dbReference>
<dbReference type="SUPFAM" id="SSF53187">
    <property type="entry name" value="Zn-dependent exopeptidases"/>
    <property type="match status" value="1"/>
</dbReference>
<dbReference type="AlphaFoldDB" id="A0A2R5GGM6"/>
<dbReference type="SMART" id="SM00631">
    <property type="entry name" value="Zn_pept"/>
    <property type="match status" value="1"/>
</dbReference>
<feature type="domain" description="Peptidase M14" evidence="9">
    <location>
        <begin position="105"/>
        <end position="426"/>
    </location>
</feature>
<feature type="transmembrane region" description="Helical" evidence="8">
    <location>
        <begin position="31"/>
        <end position="51"/>
    </location>
</feature>
<dbReference type="PROSITE" id="PS52035">
    <property type="entry name" value="PEPTIDASE_M14"/>
    <property type="match status" value="1"/>
</dbReference>
<name>A0A2R5GGM6_9STRA</name>
<dbReference type="OrthoDB" id="3626597at2759"/>
<keyword evidence="8" id="KW-0812">Transmembrane</keyword>
<evidence type="ECO:0000256" key="5">
    <source>
        <dbReference type="ARBA" id="ARBA00022833"/>
    </source>
</evidence>
<dbReference type="GO" id="GO:0004181">
    <property type="term" value="F:metallocarboxypeptidase activity"/>
    <property type="evidence" value="ECO:0007669"/>
    <property type="project" value="InterPro"/>
</dbReference>
<comment type="caution">
    <text evidence="10">The sequence shown here is derived from an EMBL/GenBank/DDBJ whole genome shotgun (WGS) entry which is preliminary data.</text>
</comment>
<dbReference type="GO" id="GO:0006508">
    <property type="term" value="P:proteolysis"/>
    <property type="evidence" value="ECO:0007669"/>
    <property type="project" value="UniProtKB-KW"/>
</dbReference>
<protein>
    <submittedName>
        <fullName evidence="10">Carboxypeptidase A4</fullName>
    </submittedName>
</protein>
<feature type="active site" description="Proton donor/acceptor" evidence="7">
    <location>
        <position position="396"/>
    </location>
</feature>
<evidence type="ECO:0000256" key="4">
    <source>
        <dbReference type="ARBA" id="ARBA00022801"/>
    </source>
</evidence>
<sequence length="500" mass="55821">MSPWWRPEAGVSPCHANRLRSRRGPRRRGRAVFATWTFTWVAVLLLAVLVLSAPELTAAKKAPRKETDLARAFGYTEREISKLKAGQVMPPGGCSDPKDSDFFARFRPYEEIEKFLRDRLCQLRREIGSVGSSCEVVEIGHSVEGRPILAIEIRNEEALAAAKASGKTKKKEKAALITGSLHAREWTSTTSVLLTIMRIDVTDVSVFAIPVINPDGYVYTWSGEKQIKKKWSKGAVVEDEVEARYWRKNRRVNPDMTLGVDLNRNFGSTSAIWGTDKKSKSINLTESDIYQGTGGFSEPETRALRDYHKKHKKRIVSFFDVHCCIGALLEPFSREGKAPDYVFKTGQVVIDAINTKAPPDAKYEWRPRPVSSASGSGISSSWAYQEARIPFTYVVELRGKFVERCSEIKPIANEILLGFRALLKELSRMESIMAPQPPKNEAALRVSPADSTDVELADVATTSQKPHQGSSTSHKAMFFLLGLICLAGGYFFKTKTEKLV</sequence>
<dbReference type="EMBL" id="BEYU01000070">
    <property type="protein sequence ID" value="GBG30042.1"/>
    <property type="molecule type" value="Genomic_DNA"/>
</dbReference>
<comment type="similarity">
    <text evidence="2 7">Belongs to the peptidase M14 family.</text>
</comment>
<dbReference type="Gene3D" id="3.40.630.10">
    <property type="entry name" value="Zn peptidases"/>
    <property type="match status" value="1"/>
</dbReference>
<gene>
    <name evidence="10" type="ORF">FCC1311_062622</name>
</gene>
<evidence type="ECO:0000256" key="6">
    <source>
        <dbReference type="ARBA" id="ARBA00023049"/>
    </source>
</evidence>
<dbReference type="InterPro" id="IPR000834">
    <property type="entry name" value="Peptidase_M14"/>
</dbReference>
<dbReference type="PANTHER" id="PTHR11705">
    <property type="entry name" value="PROTEASE FAMILY M14 CARBOXYPEPTIDASE A,B"/>
    <property type="match status" value="1"/>
</dbReference>
<keyword evidence="5" id="KW-0862">Zinc</keyword>
<evidence type="ECO:0000313" key="11">
    <source>
        <dbReference type="Proteomes" id="UP000241890"/>
    </source>
</evidence>
<accession>A0A2R5GGM6</accession>